<dbReference type="InterPro" id="IPR000477">
    <property type="entry name" value="RT_dom"/>
</dbReference>
<evidence type="ECO:0000313" key="3">
    <source>
        <dbReference type="Proteomes" id="UP001633002"/>
    </source>
</evidence>
<dbReference type="Pfam" id="PF00078">
    <property type="entry name" value="RVT_1"/>
    <property type="match status" value="1"/>
</dbReference>
<comment type="caution">
    <text evidence="2">The sequence shown here is derived from an EMBL/GenBank/DDBJ whole genome shotgun (WGS) entry which is preliminary data.</text>
</comment>
<evidence type="ECO:0000259" key="1">
    <source>
        <dbReference type="PROSITE" id="PS50878"/>
    </source>
</evidence>
<evidence type="ECO:0000313" key="2">
    <source>
        <dbReference type="EMBL" id="KAL3695540.1"/>
    </source>
</evidence>
<name>A0ABD3HZL5_9MARC</name>
<dbReference type="EMBL" id="JBJQOH010000002">
    <property type="protein sequence ID" value="KAL3695540.1"/>
    <property type="molecule type" value="Genomic_DNA"/>
</dbReference>
<sequence length="641" mass="73375">MGSCPDLALQAGPQEEACGSEKKLWKPISQAYNFGVGFQNCIKAILSSAASSIILNGRRTKAVKMTRSVRQGCPLSPLLFILATQTLTEAMENEVESGRIQGIYLQKANLHYCLGLYADDSHVIIRATREGAMNTKRLLDTFGKATGLQIQWNKSAARWISTEEGERPQWAEDLGWCWKDKTETTQLLGFPFEEGINREELYQKCQRRISEASESALVASKVVLQRTKDGGLGLVSLTQQYLAFVARTMRWAFQRGKHPLKSIIQGAVEDENMEAFGVPGVQWMQTHVSSKRLGKSDALKNIFATWTKLKKYVKGRTWHTVQDWEVRPLWGTAEASKDGKVRKAHSRARRLLWEVGYRRLGDLTTTDGKTLAQWEQRKIQGAEQGTVKLAFSKLTANLQGPQEITLKSDEKIRMFYETDEHPGVLWEWSTDSGEKWRNRKPPRSEESGRTYEERNDFIIPCKISIEPNEDSEFKAVAVITFRGGQSKVSRVRYADMAEEARDLATLCWDNGSQFFEASNSQIRHMLTKNQQAIEERIRKWRGVADITTTDASRWKKIWRPGRARRECFLLWSLCLKVVPMNCWRFPSLPNSDAQKWCKRCGWQEPENALHVFWTCTEAQTTWKEIIRFNSGKTNQQLEARV</sequence>
<accession>A0ABD3HZL5</accession>
<dbReference type="PANTHER" id="PTHR31635">
    <property type="entry name" value="REVERSE TRANSCRIPTASE DOMAIN-CONTAINING PROTEIN-RELATED"/>
    <property type="match status" value="1"/>
</dbReference>
<protein>
    <recommendedName>
        <fullName evidence="1">Reverse transcriptase domain-containing protein</fullName>
    </recommendedName>
</protein>
<proteinExistence type="predicted"/>
<dbReference type="PANTHER" id="PTHR31635:SF196">
    <property type="entry name" value="REVERSE TRANSCRIPTASE DOMAIN-CONTAINING PROTEIN-RELATED"/>
    <property type="match status" value="1"/>
</dbReference>
<reference evidence="2 3" key="1">
    <citation type="submission" date="2024-09" db="EMBL/GenBank/DDBJ databases">
        <title>Chromosome-scale assembly of Riccia sorocarpa.</title>
        <authorList>
            <person name="Paukszto L."/>
        </authorList>
    </citation>
    <scope>NUCLEOTIDE SEQUENCE [LARGE SCALE GENOMIC DNA]</scope>
    <source>
        <strain evidence="2">LP-2024</strain>
        <tissue evidence="2">Aerial parts of the thallus</tissue>
    </source>
</reference>
<gene>
    <name evidence="2" type="ORF">R1sor_009616</name>
</gene>
<dbReference type="AlphaFoldDB" id="A0ABD3HZL5"/>
<dbReference type="PROSITE" id="PS50878">
    <property type="entry name" value="RT_POL"/>
    <property type="match status" value="1"/>
</dbReference>
<dbReference type="Proteomes" id="UP001633002">
    <property type="component" value="Unassembled WGS sequence"/>
</dbReference>
<keyword evidence="3" id="KW-1185">Reference proteome</keyword>
<feature type="domain" description="Reverse transcriptase" evidence="1">
    <location>
        <begin position="1"/>
        <end position="192"/>
    </location>
</feature>
<organism evidence="2 3">
    <name type="scientific">Riccia sorocarpa</name>
    <dbReference type="NCBI Taxonomy" id="122646"/>
    <lineage>
        <taxon>Eukaryota</taxon>
        <taxon>Viridiplantae</taxon>
        <taxon>Streptophyta</taxon>
        <taxon>Embryophyta</taxon>
        <taxon>Marchantiophyta</taxon>
        <taxon>Marchantiopsida</taxon>
        <taxon>Marchantiidae</taxon>
        <taxon>Marchantiales</taxon>
        <taxon>Ricciaceae</taxon>
        <taxon>Riccia</taxon>
    </lineage>
</organism>